<keyword evidence="2" id="KW-1185">Reference proteome</keyword>
<dbReference type="EMBL" id="LIAE01006519">
    <property type="protein sequence ID" value="PAV88456.1"/>
    <property type="molecule type" value="Genomic_DNA"/>
</dbReference>
<dbReference type="OrthoDB" id="2219495at2759"/>
<reference evidence="1 2" key="1">
    <citation type="journal article" date="2017" name="Curr. Biol.">
        <title>Genome architecture and evolution of a unichromosomal asexual nematode.</title>
        <authorList>
            <person name="Fradin H."/>
            <person name="Zegar C."/>
            <person name="Gutwein M."/>
            <person name="Lucas J."/>
            <person name="Kovtun M."/>
            <person name="Corcoran D."/>
            <person name="Baugh L.R."/>
            <person name="Kiontke K."/>
            <person name="Gunsalus K."/>
            <person name="Fitch D.H."/>
            <person name="Piano F."/>
        </authorList>
    </citation>
    <scope>NUCLEOTIDE SEQUENCE [LARGE SCALE GENOMIC DNA]</scope>
    <source>
        <strain evidence="1">PF1309</strain>
    </source>
</reference>
<organism evidence="1 2">
    <name type="scientific">Diploscapter pachys</name>
    <dbReference type="NCBI Taxonomy" id="2018661"/>
    <lineage>
        <taxon>Eukaryota</taxon>
        <taxon>Metazoa</taxon>
        <taxon>Ecdysozoa</taxon>
        <taxon>Nematoda</taxon>
        <taxon>Chromadorea</taxon>
        <taxon>Rhabditida</taxon>
        <taxon>Rhabditina</taxon>
        <taxon>Rhabditomorpha</taxon>
        <taxon>Rhabditoidea</taxon>
        <taxon>Rhabditidae</taxon>
        <taxon>Diploscapter</taxon>
    </lineage>
</organism>
<accession>A0A2A2LQD7</accession>
<gene>
    <name evidence="1" type="ORF">WR25_06029</name>
</gene>
<protein>
    <submittedName>
        <fullName evidence="1">Uncharacterized protein</fullName>
    </submittedName>
</protein>
<comment type="caution">
    <text evidence="1">The sequence shown here is derived from an EMBL/GenBank/DDBJ whole genome shotgun (WGS) entry which is preliminary data.</text>
</comment>
<sequence>MGNDGGIGAPEYRLQFSGGSFRIGLDSTLQFVVFDGGWSLTALIFLEARIFCREAIEPTVDCLTGNSALTECVVDVSDRSACVVVLAPLVVDDCSKWGFTYNGR</sequence>
<proteinExistence type="predicted"/>
<dbReference type="AlphaFoldDB" id="A0A2A2LQD7"/>
<name>A0A2A2LQD7_9BILA</name>
<evidence type="ECO:0000313" key="1">
    <source>
        <dbReference type="EMBL" id="PAV88456.1"/>
    </source>
</evidence>
<dbReference type="Proteomes" id="UP000218231">
    <property type="component" value="Unassembled WGS sequence"/>
</dbReference>
<evidence type="ECO:0000313" key="2">
    <source>
        <dbReference type="Proteomes" id="UP000218231"/>
    </source>
</evidence>